<keyword evidence="3" id="KW-1185">Reference proteome</keyword>
<keyword evidence="1" id="KW-0812">Transmembrane</keyword>
<evidence type="ECO:0000256" key="1">
    <source>
        <dbReference type="SAM" id="Phobius"/>
    </source>
</evidence>
<evidence type="ECO:0000313" key="3">
    <source>
        <dbReference type="Proteomes" id="UP001596977"/>
    </source>
</evidence>
<dbReference type="EMBL" id="JBHTJG010000002">
    <property type="protein sequence ID" value="MFD0945775.1"/>
    <property type="molecule type" value="Genomic_DNA"/>
</dbReference>
<name>A0ABW3H537_9SPHN</name>
<accession>A0ABW3H537</accession>
<proteinExistence type="predicted"/>
<feature type="transmembrane region" description="Helical" evidence="1">
    <location>
        <begin position="62"/>
        <end position="82"/>
    </location>
</feature>
<sequence length="109" mass="11285">MKGVQGQEAGAADPPVISGADALLGSSTRRFHNAVLAMGILAAGLAVWAVVRMFGDAGPGEILILLTSAWIAWVVVVALRMWERFGASVQEAIAQESDEEPASVPSVAV</sequence>
<dbReference type="Proteomes" id="UP001596977">
    <property type="component" value="Unassembled WGS sequence"/>
</dbReference>
<keyword evidence="1" id="KW-0472">Membrane</keyword>
<evidence type="ECO:0000313" key="2">
    <source>
        <dbReference type="EMBL" id="MFD0945775.1"/>
    </source>
</evidence>
<feature type="transmembrane region" description="Helical" evidence="1">
    <location>
        <begin position="31"/>
        <end position="50"/>
    </location>
</feature>
<keyword evidence="1" id="KW-1133">Transmembrane helix</keyword>
<gene>
    <name evidence="2" type="ORF">ACFQ1E_05440</name>
</gene>
<organism evidence="2 3">
    <name type="scientific">Sphingomonas canadensis</name>
    <dbReference type="NCBI Taxonomy" id="1219257"/>
    <lineage>
        <taxon>Bacteria</taxon>
        <taxon>Pseudomonadati</taxon>
        <taxon>Pseudomonadota</taxon>
        <taxon>Alphaproteobacteria</taxon>
        <taxon>Sphingomonadales</taxon>
        <taxon>Sphingomonadaceae</taxon>
        <taxon>Sphingomonas</taxon>
    </lineage>
</organism>
<comment type="caution">
    <text evidence="2">The sequence shown here is derived from an EMBL/GenBank/DDBJ whole genome shotgun (WGS) entry which is preliminary data.</text>
</comment>
<reference evidence="3" key="1">
    <citation type="journal article" date="2019" name="Int. J. Syst. Evol. Microbiol.">
        <title>The Global Catalogue of Microorganisms (GCM) 10K type strain sequencing project: providing services to taxonomists for standard genome sequencing and annotation.</title>
        <authorList>
            <consortium name="The Broad Institute Genomics Platform"/>
            <consortium name="The Broad Institute Genome Sequencing Center for Infectious Disease"/>
            <person name="Wu L."/>
            <person name="Ma J."/>
        </authorList>
    </citation>
    <scope>NUCLEOTIDE SEQUENCE [LARGE SCALE GENOMIC DNA]</scope>
    <source>
        <strain evidence="3">CCUG 62982</strain>
    </source>
</reference>
<protein>
    <submittedName>
        <fullName evidence="2">Uncharacterized protein</fullName>
    </submittedName>
</protein>
<dbReference type="RefSeq" id="WP_264943420.1">
    <property type="nucleotide sequence ID" value="NZ_JAPDRA010000002.1"/>
</dbReference>